<dbReference type="InterPro" id="IPR012924">
    <property type="entry name" value="TfuA_core"/>
</dbReference>
<dbReference type="AlphaFoldDB" id="A0A2U8VNE1"/>
<accession>A0A2U8VNE1</accession>
<proteinExistence type="predicted"/>
<keyword evidence="4" id="KW-1185">Reference proteome</keyword>
<dbReference type="KEGG" id="meti:DK427_04680"/>
<organism evidence="3 4">
    <name type="scientific">Methylobacterium radiodurans</name>
    <dbReference type="NCBI Taxonomy" id="2202828"/>
    <lineage>
        <taxon>Bacteria</taxon>
        <taxon>Pseudomonadati</taxon>
        <taxon>Pseudomonadota</taxon>
        <taxon>Alphaproteobacteria</taxon>
        <taxon>Hyphomicrobiales</taxon>
        <taxon>Methylobacteriaceae</taxon>
        <taxon>Methylobacterium</taxon>
    </lineage>
</organism>
<sequence>MADSLRGHARRDGSACSVPTVSGHGRVDKAGLLRGRPSAIRRSEARRIVSAQKTAPPSRFETRRSWNRPEMLSCRASSRVLVSDRTACPTIEEIDHGKTLGAAAARLGEIASASSLFHFGRERRMVGHILGGGLGASPTRKWRRAFGDRAARLRNGRRQRASERAEIVIFAGLSLRHDEIRDLPNVDARSPVRSGDLDALTAGLEVAIIDGVLDGDALISMGEIRGALARGVRVSGAASVGAWRAAELARFGMRGHGWVHQAYRSGRIAGTDEIALLYDPVCMRPLTVPLVNVRYGLERLVSNARVKHESARAAFIAIRDLAPASRDAVSVGNVLRRYLGTTEATAIVGSSTRPGLDIKAADARALVRRLKRQSWRLSTGQGA</sequence>
<evidence type="ECO:0000256" key="1">
    <source>
        <dbReference type="SAM" id="MobiDB-lite"/>
    </source>
</evidence>
<reference evidence="3 4" key="1">
    <citation type="submission" date="2018-05" db="EMBL/GenBank/DDBJ databases">
        <title>Complete Genome Sequence of Methylobacterium sp. 17Sr1-43.</title>
        <authorList>
            <person name="Srinivasan S."/>
        </authorList>
    </citation>
    <scope>NUCLEOTIDE SEQUENCE [LARGE SCALE GENOMIC DNA]</scope>
    <source>
        <strain evidence="3 4">17Sr1-43</strain>
    </source>
</reference>
<dbReference type="Pfam" id="PF07812">
    <property type="entry name" value="TfuA"/>
    <property type="match status" value="1"/>
</dbReference>
<dbReference type="EMBL" id="CP029551">
    <property type="protein sequence ID" value="AWN35125.1"/>
    <property type="molecule type" value="Genomic_DNA"/>
</dbReference>
<dbReference type="OrthoDB" id="118811at2"/>
<protein>
    <recommendedName>
        <fullName evidence="2">TfuA-like core domain-containing protein</fullName>
    </recommendedName>
</protein>
<feature type="region of interest" description="Disordered" evidence="1">
    <location>
        <begin position="1"/>
        <end position="22"/>
    </location>
</feature>
<name>A0A2U8VNE1_9HYPH</name>
<dbReference type="Proteomes" id="UP000246058">
    <property type="component" value="Chromosome"/>
</dbReference>
<gene>
    <name evidence="3" type="ORF">DK427_04680</name>
</gene>
<evidence type="ECO:0000313" key="3">
    <source>
        <dbReference type="EMBL" id="AWN35125.1"/>
    </source>
</evidence>
<evidence type="ECO:0000259" key="2">
    <source>
        <dbReference type="Pfam" id="PF07812"/>
    </source>
</evidence>
<evidence type="ECO:0000313" key="4">
    <source>
        <dbReference type="Proteomes" id="UP000246058"/>
    </source>
</evidence>
<feature type="domain" description="TfuA-like core" evidence="2">
    <location>
        <begin position="210"/>
        <end position="315"/>
    </location>
</feature>